<dbReference type="Proteomes" id="UP000007882">
    <property type="component" value="Chromosome"/>
</dbReference>
<dbReference type="EMBL" id="AP012319">
    <property type="protein sequence ID" value="BAL89224.1"/>
    <property type="molecule type" value="Genomic_DNA"/>
</dbReference>
<keyword evidence="7 9" id="KW-0503">Monooxygenase</keyword>
<dbReference type="STRING" id="512565.AMIS_40040"/>
<sequence length="520" mass="57955">MRSDMTLEHLDVLIIGAGISGIGAGRYLKTELPGKSFAILEARPAPGGTWDLFRYPGIRSDSDLHTFGYEFKPWRDKESIADAPRILAYLRETVTENGLDDHIRYHHRVVAASWSTADARWTVEVDAGGQRTRLTCRWIFSASGYYRYDQGFTPEFPGRERFSGPVVHPQQWPDDLDYAGKRVLVIGSGATAVTIVPAMAGTASHVTMLQRTPSYILPVPRRDGLANALRKHFGPERGFALTRRKNIAQQRAIWSFCRRYPKAARRVIRWVNARQLPRGYPVDEHFNPPYDPWAQRLCVVPDGDLFRVIRDGAASVVTGRIASFTETGVLLESGEELAADIIVTATGLNVQAFGGVPLSVDGEPVRLPDTVSYKGMMLSGVPNLAYAIGYTNSSWTLKVGLLCEHFCRLLRHMDDHGYEICRPEVSDSAMPTRPFLDFEAGYIKRAVANLPRQGDRMPWLTSMDYLSDVKLLRAEDVTDRELHFSRAATPAIPEARSAAPGSRSAQPKSRSAQPESGRRL</sequence>
<dbReference type="OrthoDB" id="5168853at2"/>
<keyword evidence="4" id="KW-0274">FAD</keyword>
<dbReference type="Pfam" id="PF00743">
    <property type="entry name" value="FMO-like"/>
    <property type="match status" value="1"/>
</dbReference>
<evidence type="ECO:0000256" key="5">
    <source>
        <dbReference type="ARBA" id="ARBA00022857"/>
    </source>
</evidence>
<evidence type="ECO:0000256" key="7">
    <source>
        <dbReference type="ARBA" id="ARBA00023033"/>
    </source>
</evidence>
<dbReference type="Pfam" id="PF13450">
    <property type="entry name" value="NAD_binding_8"/>
    <property type="match status" value="1"/>
</dbReference>
<dbReference type="AlphaFoldDB" id="I0H887"/>
<feature type="region of interest" description="Disordered" evidence="8">
    <location>
        <begin position="488"/>
        <end position="520"/>
    </location>
</feature>
<evidence type="ECO:0000256" key="8">
    <source>
        <dbReference type="SAM" id="MobiDB-lite"/>
    </source>
</evidence>
<gene>
    <name evidence="9" type="ordered locus">AMIS_40040</name>
</gene>
<dbReference type="PATRIC" id="fig|512565.3.peg.3990"/>
<dbReference type="SUPFAM" id="SSF51905">
    <property type="entry name" value="FAD/NAD(P)-binding domain"/>
    <property type="match status" value="1"/>
</dbReference>
<keyword evidence="5" id="KW-0521">NADP</keyword>
<dbReference type="FunFam" id="3.50.50.60:FF:000228">
    <property type="entry name" value="FAD-containing monooxygenase EthA"/>
    <property type="match status" value="1"/>
</dbReference>
<dbReference type="Gene3D" id="3.50.50.60">
    <property type="entry name" value="FAD/NAD(P)-binding domain"/>
    <property type="match status" value="2"/>
</dbReference>
<evidence type="ECO:0000256" key="4">
    <source>
        <dbReference type="ARBA" id="ARBA00022827"/>
    </source>
</evidence>
<dbReference type="InterPro" id="IPR036188">
    <property type="entry name" value="FAD/NAD-bd_sf"/>
</dbReference>
<dbReference type="GO" id="GO:0004499">
    <property type="term" value="F:N,N-dimethylaniline monooxygenase activity"/>
    <property type="evidence" value="ECO:0007669"/>
    <property type="project" value="InterPro"/>
</dbReference>
<dbReference type="InterPro" id="IPR051820">
    <property type="entry name" value="FAD-binding_MO"/>
</dbReference>
<evidence type="ECO:0000256" key="3">
    <source>
        <dbReference type="ARBA" id="ARBA00022630"/>
    </source>
</evidence>
<evidence type="ECO:0000256" key="1">
    <source>
        <dbReference type="ARBA" id="ARBA00001974"/>
    </source>
</evidence>
<keyword evidence="10" id="KW-1185">Reference proteome</keyword>
<comment type="similarity">
    <text evidence="2">Belongs to the FAD-binding monooxygenase family.</text>
</comment>
<dbReference type="HOGENOM" id="CLU_032067_2_0_11"/>
<comment type="cofactor">
    <cofactor evidence="1">
        <name>FAD</name>
        <dbReference type="ChEBI" id="CHEBI:57692"/>
    </cofactor>
</comment>
<feature type="compositionally biased region" description="Polar residues" evidence="8">
    <location>
        <begin position="503"/>
        <end position="514"/>
    </location>
</feature>
<accession>I0H887</accession>
<dbReference type="GO" id="GO:0050661">
    <property type="term" value="F:NADP binding"/>
    <property type="evidence" value="ECO:0007669"/>
    <property type="project" value="InterPro"/>
</dbReference>
<protein>
    <submittedName>
        <fullName evidence="9">Putative FAD-dependent monooxygenase</fullName>
    </submittedName>
</protein>
<proteinExistence type="inferred from homology"/>
<dbReference type="eggNOG" id="COG2072">
    <property type="taxonomic scope" value="Bacteria"/>
</dbReference>
<dbReference type="InterPro" id="IPR020946">
    <property type="entry name" value="Flavin_mOase-like"/>
</dbReference>
<evidence type="ECO:0000313" key="9">
    <source>
        <dbReference type="EMBL" id="BAL89224.1"/>
    </source>
</evidence>
<evidence type="ECO:0000256" key="6">
    <source>
        <dbReference type="ARBA" id="ARBA00023002"/>
    </source>
</evidence>
<dbReference type="GO" id="GO:0050660">
    <property type="term" value="F:flavin adenine dinucleotide binding"/>
    <property type="evidence" value="ECO:0007669"/>
    <property type="project" value="InterPro"/>
</dbReference>
<dbReference type="PANTHER" id="PTHR43872:SF1">
    <property type="entry name" value="MONOOXYGENASE, PUTATIVE (AFU_ORTHOLOGUE AFUA_8G02570)-RELATED"/>
    <property type="match status" value="1"/>
</dbReference>
<dbReference type="KEGG" id="ams:AMIS_40040"/>
<evidence type="ECO:0000313" key="10">
    <source>
        <dbReference type="Proteomes" id="UP000007882"/>
    </source>
</evidence>
<evidence type="ECO:0000256" key="2">
    <source>
        <dbReference type="ARBA" id="ARBA00010139"/>
    </source>
</evidence>
<dbReference type="PANTHER" id="PTHR43872">
    <property type="entry name" value="MONOOXYGENASE, PUTATIVE (AFU_ORTHOLOGUE AFUA_8G02570)-RELATED"/>
    <property type="match status" value="1"/>
</dbReference>
<dbReference type="RefSeq" id="WP_014444118.1">
    <property type="nucleotide sequence ID" value="NC_017093.1"/>
</dbReference>
<name>I0H887_ACTM4</name>
<organism evidence="9 10">
    <name type="scientific">Actinoplanes missouriensis (strain ATCC 14538 / DSM 43046 / CBS 188.64 / JCM 3121 / NBRC 102363 / NCIMB 12654 / NRRL B-3342 / UNCC 431)</name>
    <dbReference type="NCBI Taxonomy" id="512565"/>
    <lineage>
        <taxon>Bacteria</taxon>
        <taxon>Bacillati</taxon>
        <taxon>Actinomycetota</taxon>
        <taxon>Actinomycetes</taxon>
        <taxon>Micromonosporales</taxon>
        <taxon>Micromonosporaceae</taxon>
        <taxon>Actinoplanes</taxon>
    </lineage>
</organism>
<reference evidence="9 10" key="1">
    <citation type="submission" date="2012-02" db="EMBL/GenBank/DDBJ databases">
        <title>Complete genome sequence of Actinoplanes missouriensis 431 (= NBRC 102363).</title>
        <authorList>
            <person name="Ohnishi Y."/>
            <person name="Ishikawa J."/>
            <person name="Sekine M."/>
            <person name="Hosoyama A."/>
            <person name="Harada T."/>
            <person name="Narita H."/>
            <person name="Hata T."/>
            <person name="Konno Y."/>
            <person name="Tutikane K."/>
            <person name="Fujita N."/>
            <person name="Horinouchi S."/>
            <person name="Hayakawa M."/>
        </authorList>
    </citation>
    <scope>NUCLEOTIDE SEQUENCE [LARGE SCALE GENOMIC DNA]</scope>
    <source>
        <strain evidence="10">ATCC 14538 / DSM 43046 / CBS 188.64 / JCM 3121 / NBRC 102363 / NCIMB 12654 / NRRL B-3342 / UNCC 431</strain>
    </source>
</reference>
<keyword evidence="3" id="KW-0285">Flavoprotein</keyword>
<keyword evidence="6" id="KW-0560">Oxidoreductase</keyword>